<comment type="caution">
    <text evidence="3">The sequence shown here is derived from an EMBL/GenBank/DDBJ whole genome shotgun (WGS) entry which is preliminary data.</text>
</comment>
<dbReference type="AlphaFoldDB" id="A0A2J8A441"/>
<evidence type="ECO:0000256" key="2">
    <source>
        <dbReference type="SAM" id="Phobius"/>
    </source>
</evidence>
<evidence type="ECO:0000313" key="4">
    <source>
        <dbReference type="Proteomes" id="UP000236333"/>
    </source>
</evidence>
<sequence>MKKEKDDDDGYKVVARSDEESQVEASTSSGKPGSWERRITRDQTTLFAVLAVGSIASALGFSTLQEKVFNIPGFTYGGWMTFITYLTYSACGLAESVATRSYKRNASLRGYIFSGTYADTTPDWFHDVGRPIVISIFVNTCIMHFKVGFWWWKRRYSLARRYRSLTQKQLNKGFAGHEFELAIKYGQHLYVIFVVLTYSSGMPFLYILAAVHFISCYWSEKYELLKVCTVRPPVGGNGMNRNPETGGETRARETYQDQ</sequence>
<keyword evidence="2" id="KW-0812">Transmembrane</keyword>
<proteinExistence type="predicted"/>
<feature type="compositionally biased region" description="Basic and acidic residues" evidence="1">
    <location>
        <begin position="247"/>
        <end position="258"/>
    </location>
</feature>
<protein>
    <submittedName>
        <fullName evidence="3">Uncharacterized protein</fullName>
    </submittedName>
</protein>
<gene>
    <name evidence="3" type="ORF">TSOC_006291</name>
</gene>
<keyword evidence="4" id="KW-1185">Reference proteome</keyword>
<dbReference type="OrthoDB" id="297739at2759"/>
<dbReference type="Proteomes" id="UP000236333">
    <property type="component" value="Unassembled WGS sequence"/>
</dbReference>
<feature type="transmembrane region" description="Helical" evidence="2">
    <location>
        <begin position="189"/>
        <end position="214"/>
    </location>
</feature>
<feature type="region of interest" description="Disordered" evidence="1">
    <location>
        <begin position="236"/>
        <end position="258"/>
    </location>
</feature>
<keyword evidence="2" id="KW-0472">Membrane</keyword>
<keyword evidence="2" id="KW-1133">Transmembrane helix</keyword>
<reference evidence="3 4" key="1">
    <citation type="journal article" date="2017" name="Mol. Biol. Evol.">
        <title>The 4-celled Tetrabaena socialis nuclear genome reveals the essential components for genetic control of cell number at the origin of multicellularity in the volvocine lineage.</title>
        <authorList>
            <person name="Featherston J."/>
            <person name="Arakaki Y."/>
            <person name="Hanschen E.R."/>
            <person name="Ferris P.J."/>
            <person name="Michod R.E."/>
            <person name="Olson B.J.S.C."/>
            <person name="Nozaki H."/>
            <person name="Durand P.M."/>
        </authorList>
    </citation>
    <scope>NUCLEOTIDE SEQUENCE [LARGE SCALE GENOMIC DNA]</scope>
    <source>
        <strain evidence="3 4">NIES-571</strain>
    </source>
</reference>
<evidence type="ECO:0000256" key="1">
    <source>
        <dbReference type="SAM" id="MobiDB-lite"/>
    </source>
</evidence>
<accession>A0A2J8A441</accession>
<feature type="transmembrane region" description="Helical" evidence="2">
    <location>
        <begin position="132"/>
        <end position="152"/>
    </location>
</feature>
<dbReference type="EMBL" id="PGGS01000188">
    <property type="protein sequence ID" value="PNH07275.1"/>
    <property type="molecule type" value="Genomic_DNA"/>
</dbReference>
<feature type="transmembrane region" description="Helical" evidence="2">
    <location>
        <begin position="45"/>
        <end position="64"/>
    </location>
</feature>
<feature type="region of interest" description="Disordered" evidence="1">
    <location>
        <begin position="1"/>
        <end position="35"/>
    </location>
</feature>
<organism evidence="3 4">
    <name type="scientific">Tetrabaena socialis</name>
    <dbReference type="NCBI Taxonomy" id="47790"/>
    <lineage>
        <taxon>Eukaryota</taxon>
        <taxon>Viridiplantae</taxon>
        <taxon>Chlorophyta</taxon>
        <taxon>core chlorophytes</taxon>
        <taxon>Chlorophyceae</taxon>
        <taxon>CS clade</taxon>
        <taxon>Chlamydomonadales</taxon>
        <taxon>Tetrabaenaceae</taxon>
        <taxon>Tetrabaena</taxon>
    </lineage>
</organism>
<evidence type="ECO:0000313" key="3">
    <source>
        <dbReference type="EMBL" id="PNH07275.1"/>
    </source>
</evidence>
<name>A0A2J8A441_9CHLO</name>